<proteinExistence type="predicted"/>
<keyword evidence="2" id="KW-1185">Reference proteome</keyword>
<gene>
    <name evidence="1" type="ORF">G2W53_029436</name>
</gene>
<evidence type="ECO:0000313" key="1">
    <source>
        <dbReference type="EMBL" id="KAF7815467.1"/>
    </source>
</evidence>
<name>A0A834WAQ0_9FABA</name>
<dbReference type="AlphaFoldDB" id="A0A834WAQ0"/>
<accession>A0A834WAQ0</accession>
<reference evidence="1" key="1">
    <citation type="submission" date="2020-09" db="EMBL/GenBank/DDBJ databases">
        <title>Genome-Enabled Discovery of Anthraquinone Biosynthesis in Senna tora.</title>
        <authorList>
            <person name="Kang S.-H."/>
            <person name="Pandey R.P."/>
            <person name="Lee C.-M."/>
            <person name="Sim J.-S."/>
            <person name="Jeong J.-T."/>
            <person name="Choi B.-S."/>
            <person name="Jung M."/>
            <person name="Ginzburg D."/>
            <person name="Zhao K."/>
            <person name="Won S.Y."/>
            <person name="Oh T.-J."/>
            <person name="Yu Y."/>
            <person name="Kim N.-H."/>
            <person name="Lee O.R."/>
            <person name="Lee T.-H."/>
            <person name="Bashyal P."/>
            <person name="Kim T.-S."/>
            <person name="Lee W.-H."/>
            <person name="Kawkins C."/>
            <person name="Kim C.-K."/>
            <person name="Kim J.S."/>
            <person name="Ahn B.O."/>
            <person name="Rhee S.Y."/>
            <person name="Sohng J.K."/>
        </authorList>
    </citation>
    <scope>NUCLEOTIDE SEQUENCE</scope>
    <source>
        <tissue evidence="1">Leaf</tissue>
    </source>
</reference>
<organism evidence="1 2">
    <name type="scientific">Senna tora</name>
    <dbReference type="NCBI Taxonomy" id="362788"/>
    <lineage>
        <taxon>Eukaryota</taxon>
        <taxon>Viridiplantae</taxon>
        <taxon>Streptophyta</taxon>
        <taxon>Embryophyta</taxon>
        <taxon>Tracheophyta</taxon>
        <taxon>Spermatophyta</taxon>
        <taxon>Magnoliopsida</taxon>
        <taxon>eudicotyledons</taxon>
        <taxon>Gunneridae</taxon>
        <taxon>Pentapetalae</taxon>
        <taxon>rosids</taxon>
        <taxon>fabids</taxon>
        <taxon>Fabales</taxon>
        <taxon>Fabaceae</taxon>
        <taxon>Caesalpinioideae</taxon>
        <taxon>Cassia clade</taxon>
        <taxon>Senna</taxon>
    </lineage>
</organism>
<protein>
    <submittedName>
        <fullName evidence="1">Uncharacterized protein</fullName>
    </submittedName>
</protein>
<comment type="caution">
    <text evidence="1">The sequence shown here is derived from an EMBL/GenBank/DDBJ whole genome shotgun (WGS) entry which is preliminary data.</text>
</comment>
<sequence length="58" mass="6311">MDKGNKSGLRPITVSQVGRLTSIRPVTVPSHYPRDTVCLPMTLYTRSTPNASILSSPL</sequence>
<evidence type="ECO:0000313" key="2">
    <source>
        <dbReference type="Proteomes" id="UP000634136"/>
    </source>
</evidence>
<dbReference type="Proteomes" id="UP000634136">
    <property type="component" value="Unassembled WGS sequence"/>
</dbReference>
<dbReference type="EMBL" id="JAAIUW010000009">
    <property type="protein sequence ID" value="KAF7815467.1"/>
    <property type="molecule type" value="Genomic_DNA"/>
</dbReference>